<accession>A0A7C4EV55</accession>
<dbReference type="GO" id="GO:0003866">
    <property type="term" value="F:3-phosphoshikimate 1-carboxyvinyltransferase activity"/>
    <property type="evidence" value="ECO:0007669"/>
    <property type="project" value="UniProtKB-UniRule"/>
</dbReference>
<evidence type="ECO:0000256" key="1">
    <source>
        <dbReference type="ARBA" id="ARBA00004811"/>
    </source>
</evidence>
<dbReference type="GO" id="GO:0008652">
    <property type="term" value="P:amino acid biosynthetic process"/>
    <property type="evidence" value="ECO:0007669"/>
    <property type="project" value="UniProtKB-KW"/>
</dbReference>
<evidence type="ECO:0000256" key="3">
    <source>
        <dbReference type="ARBA" id="ARBA00022605"/>
    </source>
</evidence>
<feature type="binding site" evidence="7">
    <location>
        <position position="14"/>
    </location>
    <ligand>
        <name>3-phosphoshikimate</name>
        <dbReference type="ChEBI" id="CHEBI:145989"/>
    </ligand>
</feature>
<feature type="binding site" evidence="7">
    <location>
        <position position="334"/>
    </location>
    <ligand>
        <name>phosphoenolpyruvate</name>
        <dbReference type="ChEBI" id="CHEBI:58702"/>
    </ligand>
</feature>
<comment type="similarity">
    <text evidence="2 7">Belongs to the EPSP synthase family.</text>
</comment>
<dbReference type="InterPro" id="IPR023193">
    <property type="entry name" value="EPSP_synthase_CS"/>
</dbReference>
<dbReference type="GO" id="GO:0009423">
    <property type="term" value="P:chorismate biosynthetic process"/>
    <property type="evidence" value="ECO:0007669"/>
    <property type="project" value="UniProtKB-UniRule"/>
</dbReference>
<dbReference type="GO" id="GO:0005737">
    <property type="term" value="C:cytoplasm"/>
    <property type="evidence" value="ECO:0007669"/>
    <property type="project" value="UniProtKB-SubCell"/>
</dbReference>
<dbReference type="AlphaFoldDB" id="A0A7C4EV55"/>
<feature type="binding site" evidence="7">
    <location>
        <position position="157"/>
    </location>
    <ligand>
        <name>phosphoenolpyruvate</name>
        <dbReference type="ChEBI" id="CHEBI:58702"/>
    </ligand>
</feature>
<evidence type="ECO:0000256" key="5">
    <source>
        <dbReference type="ARBA" id="ARBA00023141"/>
    </source>
</evidence>
<dbReference type="PROSITE" id="PS00104">
    <property type="entry name" value="EPSP_SYNTHASE_1"/>
    <property type="match status" value="1"/>
</dbReference>
<reference evidence="9" key="1">
    <citation type="journal article" date="2020" name="mSystems">
        <title>Genome- and Community-Level Interaction Insights into Carbon Utilization and Element Cycling Functions of Hydrothermarchaeota in Hydrothermal Sediment.</title>
        <authorList>
            <person name="Zhou Z."/>
            <person name="Liu Y."/>
            <person name="Xu W."/>
            <person name="Pan J."/>
            <person name="Luo Z.H."/>
            <person name="Li M."/>
        </authorList>
    </citation>
    <scope>NUCLEOTIDE SEQUENCE [LARGE SCALE GENOMIC DNA]</scope>
    <source>
        <strain evidence="9">SpSt-769</strain>
    </source>
</reference>
<feature type="binding site" evidence="7">
    <location>
        <position position="13"/>
    </location>
    <ligand>
        <name>3-phosphoshikimate</name>
        <dbReference type="ChEBI" id="CHEBI:145989"/>
    </ligand>
</feature>
<feature type="binding site" evidence="7">
    <location>
        <position position="18"/>
    </location>
    <ligand>
        <name>3-phosphoshikimate</name>
        <dbReference type="ChEBI" id="CHEBI:145989"/>
    </ligand>
</feature>
<feature type="active site" description="Proton acceptor" evidence="7">
    <location>
        <position position="303"/>
    </location>
</feature>
<evidence type="ECO:0000256" key="6">
    <source>
        <dbReference type="ARBA" id="ARBA00044633"/>
    </source>
</evidence>
<dbReference type="SUPFAM" id="SSF55205">
    <property type="entry name" value="EPT/RTPC-like"/>
    <property type="match status" value="1"/>
</dbReference>
<feature type="binding site" evidence="7">
    <location>
        <position position="83"/>
    </location>
    <ligand>
        <name>phosphoenolpyruvate</name>
        <dbReference type="ChEBI" id="CHEBI:58702"/>
    </ligand>
</feature>
<evidence type="ECO:0000256" key="2">
    <source>
        <dbReference type="ARBA" id="ARBA00009948"/>
    </source>
</evidence>
<dbReference type="InterPro" id="IPR001986">
    <property type="entry name" value="Enolpyruvate_Tfrase_dom"/>
</dbReference>
<dbReference type="PIRSF" id="PIRSF000505">
    <property type="entry name" value="EPSPS"/>
    <property type="match status" value="1"/>
</dbReference>
<dbReference type="InterPro" id="IPR013792">
    <property type="entry name" value="RNA3'P_cycl/enolpyr_Trfase_a/b"/>
</dbReference>
<feature type="binding site" evidence="7">
    <location>
        <position position="13"/>
    </location>
    <ligand>
        <name>phosphoenolpyruvate</name>
        <dbReference type="ChEBI" id="CHEBI:58702"/>
    </ligand>
</feature>
<evidence type="ECO:0000313" key="9">
    <source>
        <dbReference type="EMBL" id="HGH61113.1"/>
    </source>
</evidence>
<dbReference type="Gene3D" id="3.65.10.10">
    <property type="entry name" value="Enolpyruvate transferase domain"/>
    <property type="match status" value="2"/>
</dbReference>
<keyword evidence="3 7" id="KW-0028">Amino-acid biosynthesis</keyword>
<dbReference type="CDD" id="cd01556">
    <property type="entry name" value="EPSP_synthase"/>
    <property type="match status" value="1"/>
</dbReference>
<feature type="binding site" evidence="7">
    <location>
        <position position="111"/>
    </location>
    <ligand>
        <name>phosphoenolpyruvate</name>
        <dbReference type="ChEBI" id="CHEBI:58702"/>
    </ligand>
</feature>
<dbReference type="EC" id="2.5.1.19" evidence="7"/>
<dbReference type="HAMAP" id="MF_00210">
    <property type="entry name" value="EPSP_synth"/>
    <property type="match status" value="1"/>
</dbReference>
<keyword evidence="5 7" id="KW-0057">Aromatic amino acid biosynthesis</keyword>
<sequence>MKFHGVFEPPGDKSISHRIALVSLLARGECAAWNYSTALDCMTSLQAVRSLGGHAVFQNGTLRLRGAEGNLRESATVDCGNSGTTMRLLMGILAGTAGRFTLVGDDSLMKRPMERAARPLREMGGFVACGEGGVPPIAIVGSRLTGIQYTLPTPSAQLKSAVLLAGTQADGRTELIEPVKSRDHTERLLKLCRARLYESANAWIVEKSDLHLPSTFSIPGDPSSAAFFLGAAGLSKGSVVTARGMLLNQTRIKYLEKYKEMGMDVDTELRGDIPEPWGNATVRYRGRLQPVEVEPHEMPLLIDEIPMLALLATQAHGKSLFHNISELRIKESDRVAALASELGRMGAHIEIVGNDMAAYGPTPLRAAGLLRSFDDHRIAMTLAVACAISGVSSDIDNPSCMAVSYPAFLRTMAELTK</sequence>
<evidence type="ECO:0000256" key="4">
    <source>
        <dbReference type="ARBA" id="ARBA00022679"/>
    </source>
</evidence>
<organism evidence="9">
    <name type="scientific">Desulfomonile tiedjei</name>
    <dbReference type="NCBI Taxonomy" id="2358"/>
    <lineage>
        <taxon>Bacteria</taxon>
        <taxon>Pseudomonadati</taxon>
        <taxon>Thermodesulfobacteriota</taxon>
        <taxon>Desulfomonilia</taxon>
        <taxon>Desulfomonilales</taxon>
        <taxon>Desulfomonilaceae</taxon>
        <taxon>Desulfomonile</taxon>
    </lineage>
</organism>
<feature type="binding site" evidence="7">
    <location>
        <position position="303"/>
    </location>
    <ligand>
        <name>3-phosphoshikimate</name>
        <dbReference type="ChEBI" id="CHEBI:145989"/>
    </ligand>
</feature>
<dbReference type="UniPathway" id="UPA00053">
    <property type="reaction ID" value="UER00089"/>
</dbReference>
<dbReference type="EMBL" id="DTGT01000235">
    <property type="protein sequence ID" value="HGH61113.1"/>
    <property type="molecule type" value="Genomic_DNA"/>
</dbReference>
<comment type="pathway">
    <text evidence="1 7">Metabolic intermediate biosynthesis; chorismate biosynthesis; chorismate from D-erythrose 4-phosphate and phosphoenolpyruvate: step 6/7.</text>
</comment>
<comment type="caution">
    <text evidence="7">Lacks conserved residue(s) required for the propagation of feature annotation.</text>
</comment>
<dbReference type="GO" id="GO:0009073">
    <property type="term" value="P:aromatic amino acid family biosynthetic process"/>
    <property type="evidence" value="ECO:0007669"/>
    <property type="project" value="UniProtKB-KW"/>
</dbReference>
<feature type="binding site" evidence="7">
    <location>
        <position position="157"/>
    </location>
    <ligand>
        <name>3-phosphoshikimate</name>
        <dbReference type="ChEBI" id="CHEBI:145989"/>
    </ligand>
</feature>
<gene>
    <name evidence="7 9" type="primary">aroA</name>
    <name evidence="9" type="ORF">ENV54_07440</name>
</gene>
<dbReference type="NCBIfam" id="TIGR01356">
    <property type="entry name" value="aroA"/>
    <property type="match status" value="1"/>
</dbReference>
<name>A0A7C4EV55_9BACT</name>
<comment type="catalytic activity">
    <reaction evidence="6">
        <text>3-phosphoshikimate + phosphoenolpyruvate = 5-O-(1-carboxyvinyl)-3-phosphoshikimate + phosphate</text>
        <dbReference type="Rhea" id="RHEA:21256"/>
        <dbReference type="ChEBI" id="CHEBI:43474"/>
        <dbReference type="ChEBI" id="CHEBI:57701"/>
        <dbReference type="ChEBI" id="CHEBI:58702"/>
        <dbReference type="ChEBI" id="CHEBI:145989"/>
        <dbReference type="EC" id="2.5.1.19"/>
    </reaction>
    <physiologicalReaction direction="left-to-right" evidence="6">
        <dbReference type="Rhea" id="RHEA:21257"/>
    </physiologicalReaction>
</comment>
<dbReference type="PANTHER" id="PTHR21090:SF5">
    <property type="entry name" value="PENTAFUNCTIONAL AROM POLYPEPTIDE"/>
    <property type="match status" value="1"/>
</dbReference>
<dbReference type="InterPro" id="IPR036968">
    <property type="entry name" value="Enolpyruvate_Tfrase_sf"/>
</dbReference>
<comment type="function">
    <text evidence="7">Catalyzes the transfer of the enolpyruvyl moiety of phosphoenolpyruvate (PEP) to the 5-hydroxyl of shikimate-3-phosphate (S3P) to produce enolpyruvyl shikimate-3-phosphate and inorganic phosphate.</text>
</comment>
<proteinExistence type="inferred from homology"/>
<comment type="subcellular location">
    <subcellularLocation>
        <location evidence="7">Cytoplasm</location>
    </subcellularLocation>
</comment>
<keyword evidence="7" id="KW-0963">Cytoplasm</keyword>
<feature type="binding site" evidence="7">
    <location>
        <position position="377"/>
    </location>
    <ligand>
        <name>phosphoenolpyruvate</name>
        <dbReference type="ChEBI" id="CHEBI:58702"/>
    </ligand>
</feature>
<comment type="subunit">
    <text evidence="7">Monomer.</text>
</comment>
<protein>
    <recommendedName>
        <fullName evidence="7">3-phosphoshikimate 1-carboxyvinyltransferase</fullName>
        <ecNumber evidence="7">2.5.1.19</ecNumber>
    </recommendedName>
    <alternativeName>
        <fullName evidence="7">5-enolpyruvylshikimate-3-phosphate synthase</fullName>
        <shortName evidence="7">EPSP synthase</shortName>
        <shortName evidence="7">EPSPS</shortName>
    </alternativeName>
</protein>
<evidence type="ECO:0000256" key="7">
    <source>
        <dbReference type="HAMAP-Rule" id="MF_00210"/>
    </source>
</evidence>
<feature type="domain" description="Enolpyruvate transferase" evidence="8">
    <location>
        <begin position="4"/>
        <end position="412"/>
    </location>
</feature>
<dbReference type="PANTHER" id="PTHR21090">
    <property type="entry name" value="AROM/DEHYDROQUINATE SYNTHASE"/>
    <property type="match status" value="1"/>
</dbReference>
<dbReference type="Pfam" id="PF00275">
    <property type="entry name" value="EPSP_synthase"/>
    <property type="match status" value="1"/>
</dbReference>
<dbReference type="InterPro" id="IPR006264">
    <property type="entry name" value="EPSP_synthase"/>
</dbReference>
<feature type="binding site" evidence="7">
    <location>
        <position position="330"/>
    </location>
    <ligand>
        <name>3-phosphoshikimate</name>
        <dbReference type="ChEBI" id="CHEBI:145989"/>
    </ligand>
</feature>
<dbReference type="PROSITE" id="PS00885">
    <property type="entry name" value="EPSP_SYNTHASE_2"/>
    <property type="match status" value="1"/>
</dbReference>
<feature type="binding site" evidence="7">
    <location>
        <position position="155"/>
    </location>
    <ligand>
        <name>3-phosphoshikimate</name>
        <dbReference type="ChEBI" id="CHEBI:145989"/>
    </ligand>
</feature>
<evidence type="ECO:0000259" key="8">
    <source>
        <dbReference type="Pfam" id="PF00275"/>
    </source>
</evidence>
<comment type="caution">
    <text evidence="9">The sequence shown here is derived from an EMBL/GenBank/DDBJ whole genome shotgun (WGS) entry which is preliminary data.</text>
</comment>
<keyword evidence="4 7" id="KW-0808">Transferase</keyword>